<dbReference type="RefSeq" id="WP_206292044.1">
    <property type="nucleotide sequence ID" value="NZ_CP063458.1"/>
</dbReference>
<protein>
    <recommendedName>
        <fullName evidence="4">DUF4878 domain-containing protein</fullName>
    </recommendedName>
</protein>
<evidence type="ECO:0008006" key="4">
    <source>
        <dbReference type="Google" id="ProtNLM"/>
    </source>
</evidence>
<dbReference type="Proteomes" id="UP000593765">
    <property type="component" value="Chromosome"/>
</dbReference>
<name>A0A7M2WVZ9_9BACT</name>
<keyword evidence="1" id="KW-0732">Signal</keyword>
<proteinExistence type="predicted"/>
<feature type="chain" id="PRO_5034835964" description="DUF4878 domain-containing protein" evidence="1">
    <location>
        <begin position="24"/>
        <end position="206"/>
    </location>
</feature>
<evidence type="ECO:0000256" key="1">
    <source>
        <dbReference type="SAM" id="SignalP"/>
    </source>
</evidence>
<evidence type="ECO:0000313" key="2">
    <source>
        <dbReference type="EMBL" id="QOV89031.1"/>
    </source>
</evidence>
<dbReference type="Gene3D" id="3.10.450.50">
    <property type="match status" value="1"/>
</dbReference>
<dbReference type="KEGG" id="hbs:IPV69_22850"/>
<keyword evidence="3" id="KW-1185">Reference proteome</keyword>
<reference evidence="2 3" key="1">
    <citation type="submission" date="2020-10" db="EMBL/GenBank/DDBJ databases">
        <title>Wide distribution of Phycisphaera-like planctomycetes from WD2101 soil group in peatlands and genome analysis of the first cultivated representative.</title>
        <authorList>
            <person name="Dedysh S.N."/>
            <person name="Beletsky A.V."/>
            <person name="Ivanova A."/>
            <person name="Kulichevskaya I.S."/>
            <person name="Suzina N.E."/>
            <person name="Philippov D.A."/>
            <person name="Rakitin A.L."/>
            <person name="Mardanov A.V."/>
            <person name="Ravin N.V."/>
        </authorList>
    </citation>
    <scope>NUCLEOTIDE SEQUENCE [LARGE SCALE GENOMIC DNA]</scope>
    <source>
        <strain evidence="2 3">M1803</strain>
    </source>
</reference>
<gene>
    <name evidence="2" type="ORF">IPV69_22850</name>
</gene>
<organism evidence="2 3">
    <name type="scientific">Humisphaera borealis</name>
    <dbReference type="NCBI Taxonomy" id="2807512"/>
    <lineage>
        <taxon>Bacteria</taxon>
        <taxon>Pseudomonadati</taxon>
        <taxon>Planctomycetota</taxon>
        <taxon>Phycisphaerae</taxon>
        <taxon>Tepidisphaerales</taxon>
        <taxon>Tepidisphaeraceae</taxon>
        <taxon>Humisphaera</taxon>
    </lineage>
</organism>
<accession>A0A7M2WVZ9</accession>
<feature type="signal peptide" evidence="1">
    <location>
        <begin position="1"/>
        <end position="23"/>
    </location>
</feature>
<dbReference type="EMBL" id="CP063458">
    <property type="protein sequence ID" value="QOV89031.1"/>
    <property type="molecule type" value="Genomic_DNA"/>
</dbReference>
<sequence>MLKVTRFGFVAVMVCAMVGSAKADQSTPKGAALAFGNALIGGDSKGIKATAVGSDADFKVVDALGTMVSAMKKLSDAAAEKYGKDNPISASAKDMDIAAELEKSEVKEEGDTATIINKTKEEKNPMKLVKKDGKWFVDLASLPKDGMDQVVKMAPAMAKAATEVTAEIKSGKFKDAMEAQQALGTKMIAAMMEAGPAPAPAPAPEK</sequence>
<dbReference type="AlphaFoldDB" id="A0A7M2WVZ9"/>
<evidence type="ECO:0000313" key="3">
    <source>
        <dbReference type="Proteomes" id="UP000593765"/>
    </source>
</evidence>